<name>A0A8E2DZ20_9PEZI</name>
<dbReference type="CDD" id="cd12148">
    <property type="entry name" value="fungal_TF_MHR"/>
    <property type="match status" value="1"/>
</dbReference>
<keyword evidence="1" id="KW-0479">Metal-binding</keyword>
<dbReference type="GO" id="GO:0006351">
    <property type="term" value="P:DNA-templated transcription"/>
    <property type="evidence" value="ECO:0007669"/>
    <property type="project" value="InterPro"/>
</dbReference>
<evidence type="ECO:0000313" key="6">
    <source>
        <dbReference type="EMBL" id="OCK74350.1"/>
    </source>
</evidence>
<dbReference type="PANTHER" id="PTHR46910:SF25">
    <property type="entry name" value="ABC-TRANSPORTER-REGULATING TRANSCRIPTION FACTOR"/>
    <property type="match status" value="1"/>
</dbReference>
<feature type="region of interest" description="Disordered" evidence="3">
    <location>
        <begin position="680"/>
        <end position="725"/>
    </location>
</feature>
<feature type="transmembrane region" description="Helical" evidence="4">
    <location>
        <begin position="603"/>
        <end position="626"/>
    </location>
</feature>
<dbReference type="Gene3D" id="4.10.240.10">
    <property type="entry name" value="Zn(2)-C6 fungal-type DNA-binding domain"/>
    <property type="match status" value="1"/>
</dbReference>
<dbReference type="GO" id="GO:0003677">
    <property type="term" value="F:DNA binding"/>
    <property type="evidence" value="ECO:0007669"/>
    <property type="project" value="InterPro"/>
</dbReference>
<keyword evidence="4" id="KW-0472">Membrane</keyword>
<dbReference type="Pfam" id="PF04082">
    <property type="entry name" value="Fungal_trans"/>
    <property type="match status" value="1"/>
</dbReference>
<feature type="compositionally biased region" description="Polar residues" evidence="3">
    <location>
        <begin position="715"/>
        <end position="725"/>
    </location>
</feature>
<dbReference type="InterPro" id="IPR036864">
    <property type="entry name" value="Zn2-C6_fun-type_DNA-bd_sf"/>
</dbReference>
<keyword evidence="4" id="KW-0812">Transmembrane</keyword>
<feature type="compositionally biased region" description="Acidic residues" evidence="3">
    <location>
        <begin position="160"/>
        <end position="169"/>
    </location>
</feature>
<dbReference type="PANTHER" id="PTHR46910">
    <property type="entry name" value="TRANSCRIPTION FACTOR PDR1"/>
    <property type="match status" value="1"/>
</dbReference>
<evidence type="ECO:0000256" key="2">
    <source>
        <dbReference type="ARBA" id="ARBA00023242"/>
    </source>
</evidence>
<gene>
    <name evidence="6" type="ORF">K432DRAFT_469977</name>
</gene>
<dbReference type="GO" id="GO:0000981">
    <property type="term" value="F:DNA-binding transcription factor activity, RNA polymerase II-specific"/>
    <property type="evidence" value="ECO:0007669"/>
    <property type="project" value="InterPro"/>
</dbReference>
<accession>A0A8E2DZ20</accession>
<dbReference type="Pfam" id="PF00172">
    <property type="entry name" value="Zn_clus"/>
    <property type="match status" value="1"/>
</dbReference>
<proteinExistence type="predicted"/>
<dbReference type="InterPro" id="IPR050987">
    <property type="entry name" value="AtrR-like"/>
</dbReference>
<dbReference type="AlphaFoldDB" id="A0A8E2DZ20"/>
<reference evidence="6 7" key="1">
    <citation type="journal article" date="2016" name="Nat. Commun.">
        <title>Ectomycorrhizal ecology is imprinted in the genome of the dominant symbiotic fungus Cenococcum geophilum.</title>
        <authorList>
            <consortium name="DOE Joint Genome Institute"/>
            <person name="Peter M."/>
            <person name="Kohler A."/>
            <person name="Ohm R.A."/>
            <person name="Kuo A."/>
            <person name="Krutzmann J."/>
            <person name="Morin E."/>
            <person name="Arend M."/>
            <person name="Barry K.W."/>
            <person name="Binder M."/>
            <person name="Choi C."/>
            <person name="Clum A."/>
            <person name="Copeland A."/>
            <person name="Grisel N."/>
            <person name="Haridas S."/>
            <person name="Kipfer T."/>
            <person name="LaButti K."/>
            <person name="Lindquist E."/>
            <person name="Lipzen A."/>
            <person name="Maire R."/>
            <person name="Meier B."/>
            <person name="Mihaltcheva S."/>
            <person name="Molinier V."/>
            <person name="Murat C."/>
            <person name="Poggeler S."/>
            <person name="Quandt C.A."/>
            <person name="Sperisen C."/>
            <person name="Tritt A."/>
            <person name="Tisserant E."/>
            <person name="Crous P.W."/>
            <person name="Henrissat B."/>
            <person name="Nehls U."/>
            <person name="Egli S."/>
            <person name="Spatafora J.W."/>
            <person name="Grigoriev I.V."/>
            <person name="Martin F.M."/>
        </authorList>
    </citation>
    <scope>NUCLEOTIDE SEQUENCE [LARGE SCALE GENOMIC DNA]</scope>
    <source>
        <strain evidence="6 7">CBS 459.81</strain>
    </source>
</reference>
<dbReference type="GO" id="GO:0008270">
    <property type="term" value="F:zinc ion binding"/>
    <property type="evidence" value="ECO:0007669"/>
    <property type="project" value="InterPro"/>
</dbReference>
<sequence length="792" mass="87734">MVSGAPSMPEESQEMKRKRIAMACHMCQKKKIKCDGKMPACTQCMTYKTDCVFTQRQKRRGPQKGAKYIKALEERLEKMESLLSLPGPFMDKKIGKTGPTVPDTQLAESPHDTTSKITPASAISSVDSSNDMSTLEDTATAPHTSHTSQSISMRIGMVDQEQEKDDESSSPEKLVKAPADATDSCGTNKTVETQSIGSSAGFSIFLPKHIQCVLEKTGNTAFKDTMYAASQDETRIDYWKSHAISNIFTRPVFRQVPPKEETLSIVKAFFRDFNSVYPLFYQPAFMAFLERQYSKDPYDGVGWWASLNVVLAITLGLQAVNDASPDIIEKAWDYFKNALAVLTELTIQSTDLFSVQAVLGMALFMQGTADPRPTAFLVASAIRLSHTLGLHRNESGYDMDPVEAEQRKRVFWIAYRIDKDMCIRLGLPLIQDDDDMDLELPSKDPEDKLGNISLPDGQGKINIFRLMAEFSLIEARVHKELYSAKASKQSDEELLITIGELDRQLEEWKESIPIDFQPEYEIKVADTSLSLHIIILHFAYYNCLNAIHRKSVHHSYWTSRSSNFISQGLDAALLGPRVFASAALCSFAARASIRLIRYIPVRYLGFVWCVLYFPISATITLLANILNTPTDPCARSDLRLIGSFVNFLSKLQQKGTGEVNRILGVCTEFERIAQDVVNRAGNGSHSQKSTKRTAHDVEMGAQQPTSRYALPPTPKSSSLGNSVSYKSPRIHSSGAAQASNLYLHIPKVLLTGLQTSLSTLKGSGIGSDQLTQQYPGITGGALNPYAEGASCR</sequence>
<dbReference type="SUPFAM" id="SSF57701">
    <property type="entry name" value="Zn2/Cys6 DNA-binding domain"/>
    <property type="match status" value="1"/>
</dbReference>
<evidence type="ECO:0000256" key="3">
    <source>
        <dbReference type="SAM" id="MobiDB-lite"/>
    </source>
</evidence>
<evidence type="ECO:0000259" key="5">
    <source>
        <dbReference type="PROSITE" id="PS50048"/>
    </source>
</evidence>
<dbReference type="PROSITE" id="PS50048">
    <property type="entry name" value="ZN2_CY6_FUNGAL_2"/>
    <property type="match status" value="1"/>
</dbReference>
<dbReference type="InterPro" id="IPR001138">
    <property type="entry name" value="Zn2Cys6_DnaBD"/>
</dbReference>
<feature type="domain" description="Zn(2)-C6 fungal-type" evidence="5">
    <location>
        <begin position="23"/>
        <end position="53"/>
    </location>
</feature>
<organism evidence="6 7">
    <name type="scientific">Lepidopterella palustris CBS 459.81</name>
    <dbReference type="NCBI Taxonomy" id="1314670"/>
    <lineage>
        <taxon>Eukaryota</taxon>
        <taxon>Fungi</taxon>
        <taxon>Dikarya</taxon>
        <taxon>Ascomycota</taxon>
        <taxon>Pezizomycotina</taxon>
        <taxon>Dothideomycetes</taxon>
        <taxon>Pleosporomycetidae</taxon>
        <taxon>Mytilinidiales</taxon>
        <taxon>Argynnaceae</taxon>
        <taxon>Lepidopterella</taxon>
    </lineage>
</organism>
<keyword evidence="7" id="KW-1185">Reference proteome</keyword>
<dbReference type="OrthoDB" id="2123952at2759"/>
<keyword evidence="4" id="KW-1133">Transmembrane helix</keyword>
<feature type="region of interest" description="Disordered" evidence="3">
    <location>
        <begin position="90"/>
        <end position="188"/>
    </location>
</feature>
<dbReference type="SMART" id="SM00906">
    <property type="entry name" value="Fungal_trans"/>
    <property type="match status" value="1"/>
</dbReference>
<evidence type="ECO:0000256" key="1">
    <source>
        <dbReference type="ARBA" id="ARBA00022723"/>
    </source>
</evidence>
<dbReference type="CDD" id="cd00067">
    <property type="entry name" value="GAL4"/>
    <property type="match status" value="1"/>
</dbReference>
<dbReference type="SMART" id="SM00066">
    <property type="entry name" value="GAL4"/>
    <property type="match status" value="1"/>
</dbReference>
<protein>
    <recommendedName>
        <fullName evidence="5">Zn(2)-C6 fungal-type domain-containing protein</fullName>
    </recommendedName>
</protein>
<feature type="compositionally biased region" description="Polar residues" evidence="3">
    <location>
        <begin position="115"/>
        <end position="152"/>
    </location>
</feature>
<keyword evidence="2" id="KW-0539">Nucleus</keyword>
<dbReference type="InterPro" id="IPR007219">
    <property type="entry name" value="XnlR_reg_dom"/>
</dbReference>
<evidence type="ECO:0000313" key="7">
    <source>
        <dbReference type="Proteomes" id="UP000250266"/>
    </source>
</evidence>
<evidence type="ECO:0000256" key="4">
    <source>
        <dbReference type="SAM" id="Phobius"/>
    </source>
</evidence>
<dbReference type="Proteomes" id="UP000250266">
    <property type="component" value="Unassembled WGS sequence"/>
</dbReference>
<dbReference type="EMBL" id="KV745500">
    <property type="protein sequence ID" value="OCK74350.1"/>
    <property type="molecule type" value="Genomic_DNA"/>
</dbReference>